<dbReference type="Proteomes" id="UP000193560">
    <property type="component" value="Unassembled WGS sequence"/>
</dbReference>
<feature type="compositionally biased region" description="Basic and acidic residues" evidence="1">
    <location>
        <begin position="193"/>
        <end position="202"/>
    </location>
</feature>
<feature type="region of interest" description="Disordered" evidence="1">
    <location>
        <begin position="161"/>
        <end position="449"/>
    </location>
</feature>
<feature type="compositionally biased region" description="Polar residues" evidence="1">
    <location>
        <begin position="375"/>
        <end position="389"/>
    </location>
</feature>
<dbReference type="AlphaFoldDB" id="A0A1X2I567"/>
<evidence type="ECO:0000259" key="2">
    <source>
        <dbReference type="Pfam" id="PF14475"/>
    </source>
</evidence>
<feature type="compositionally biased region" description="Basic and acidic residues" evidence="1">
    <location>
        <begin position="210"/>
        <end position="226"/>
    </location>
</feature>
<dbReference type="Pfam" id="PF14475">
    <property type="entry name" value="Mso1_Sec1_bdg"/>
    <property type="match status" value="1"/>
</dbReference>
<feature type="compositionally biased region" description="Basic and acidic residues" evidence="1">
    <location>
        <begin position="279"/>
        <end position="297"/>
    </location>
</feature>
<feature type="compositionally biased region" description="Basic and acidic residues" evidence="1">
    <location>
        <begin position="161"/>
        <end position="171"/>
    </location>
</feature>
<evidence type="ECO:0000313" key="4">
    <source>
        <dbReference type="Proteomes" id="UP000193560"/>
    </source>
</evidence>
<dbReference type="OrthoDB" id="2683368at2759"/>
<feature type="compositionally biased region" description="Basic and acidic residues" evidence="1">
    <location>
        <begin position="390"/>
        <end position="435"/>
    </location>
</feature>
<feature type="region of interest" description="Disordered" evidence="1">
    <location>
        <begin position="51"/>
        <end position="129"/>
    </location>
</feature>
<reference evidence="3 4" key="1">
    <citation type="submission" date="2016-07" db="EMBL/GenBank/DDBJ databases">
        <title>Pervasive Adenine N6-methylation of Active Genes in Fungi.</title>
        <authorList>
            <consortium name="DOE Joint Genome Institute"/>
            <person name="Mondo S.J."/>
            <person name="Dannebaum R.O."/>
            <person name="Kuo R.C."/>
            <person name="Labutti K."/>
            <person name="Haridas S."/>
            <person name="Kuo A."/>
            <person name="Salamov A."/>
            <person name="Ahrendt S.R."/>
            <person name="Lipzen A."/>
            <person name="Sullivan W."/>
            <person name="Andreopoulos W.B."/>
            <person name="Clum A."/>
            <person name="Lindquist E."/>
            <person name="Daum C."/>
            <person name="Ramamoorthy G.K."/>
            <person name="Gryganskyi A."/>
            <person name="Culley D."/>
            <person name="Magnuson J.K."/>
            <person name="James T.Y."/>
            <person name="O'Malley M.A."/>
            <person name="Stajich J.E."/>
            <person name="Spatafora J.W."/>
            <person name="Visel A."/>
            <person name="Grigoriev I.V."/>
        </authorList>
    </citation>
    <scope>NUCLEOTIDE SEQUENCE [LARGE SCALE GENOMIC DNA]</scope>
    <source>
        <strain evidence="3 4">NRRL 1336</strain>
    </source>
</reference>
<keyword evidence="4" id="KW-1185">Reference proteome</keyword>
<feature type="compositionally biased region" description="Basic and acidic residues" evidence="1">
    <location>
        <begin position="364"/>
        <end position="374"/>
    </location>
</feature>
<evidence type="ECO:0000256" key="1">
    <source>
        <dbReference type="SAM" id="MobiDB-lite"/>
    </source>
</evidence>
<feature type="domain" description="Mso1 N-terminal" evidence="2">
    <location>
        <begin position="204"/>
        <end position="233"/>
    </location>
</feature>
<gene>
    <name evidence="3" type="ORF">BCR42DRAFT_423735</name>
</gene>
<dbReference type="EMBL" id="MCGE01000027">
    <property type="protein sequence ID" value="ORZ09598.1"/>
    <property type="molecule type" value="Genomic_DNA"/>
</dbReference>
<organism evidence="3 4">
    <name type="scientific">Absidia repens</name>
    <dbReference type="NCBI Taxonomy" id="90262"/>
    <lineage>
        <taxon>Eukaryota</taxon>
        <taxon>Fungi</taxon>
        <taxon>Fungi incertae sedis</taxon>
        <taxon>Mucoromycota</taxon>
        <taxon>Mucoromycotina</taxon>
        <taxon>Mucoromycetes</taxon>
        <taxon>Mucorales</taxon>
        <taxon>Cunninghamellaceae</taxon>
        <taxon>Absidia</taxon>
    </lineage>
</organism>
<dbReference type="InterPro" id="IPR028095">
    <property type="entry name" value="Mso1_N_dom"/>
</dbReference>
<protein>
    <recommendedName>
        <fullName evidence="2">Mso1 N-terminal domain-containing protein</fullName>
    </recommendedName>
</protein>
<feature type="compositionally biased region" description="Low complexity" evidence="1">
    <location>
        <begin position="74"/>
        <end position="99"/>
    </location>
</feature>
<feature type="compositionally biased region" description="Basic and acidic residues" evidence="1">
    <location>
        <begin position="319"/>
        <end position="328"/>
    </location>
</feature>
<comment type="caution">
    <text evidence="3">The sequence shown here is derived from an EMBL/GenBank/DDBJ whole genome shotgun (WGS) entry which is preliminary data.</text>
</comment>
<feature type="compositionally biased region" description="Basic and acidic residues" evidence="1">
    <location>
        <begin position="233"/>
        <end position="248"/>
    </location>
</feature>
<sequence length="449" mass="52286">MGAQVVDYRVSTLVVLCKDCGHDVGLYPSRHKCQTNVSLPPVPSIPTRFAESNESLQVPRKSVHSPETSSSNGSYSRPTSAASSSSFSSASTPNFSDSTTASSPASGKWSRFGQRNKQSEDQQQLQQPDDESIYFNNFAAHLPEEERQGRKLWGKVRQNEKWKQMNEKNDVQKPSGKLWGKLLSATQNISDKIPSREDKGPDSDESDWEGESHVSRALREYYETKRRPLPNWLRDERTPSATKYREPVQDQQHNNHRGRVNYEPSSHQDDTTKTSSRRRLWDHSQEPSNRERERQELRQQPPPEDNISNSQRQRQYRTQHRDEYDHYDTTSASPSHTATRQSLRSRNGYTDQGRGYDNSDAFADNDHRSYRDHQQPTSYRTNARISQGDTRMDQSRRHRMHDDDYRSGYENDMEDHYQSSRQRHQDRMRAPRDPPSRPNRYLDTNADYF</sequence>
<name>A0A1X2I567_9FUNG</name>
<evidence type="ECO:0000313" key="3">
    <source>
        <dbReference type="EMBL" id="ORZ09598.1"/>
    </source>
</evidence>
<feature type="compositionally biased region" description="Polar residues" evidence="1">
    <location>
        <begin position="329"/>
        <end position="350"/>
    </location>
</feature>
<proteinExistence type="predicted"/>
<accession>A0A1X2I567</accession>